<feature type="domain" description="Tripartite ATP-independent periplasmic transporters DctQ component" evidence="10">
    <location>
        <begin position="40"/>
        <end position="171"/>
    </location>
</feature>
<dbReference type="GO" id="GO:0022857">
    <property type="term" value="F:transmembrane transporter activity"/>
    <property type="evidence" value="ECO:0007669"/>
    <property type="project" value="UniProtKB-UniRule"/>
</dbReference>
<evidence type="ECO:0000256" key="5">
    <source>
        <dbReference type="ARBA" id="ARBA00022692"/>
    </source>
</evidence>
<keyword evidence="5 9" id="KW-0812">Transmembrane</keyword>
<dbReference type="GO" id="GO:0015740">
    <property type="term" value="P:C4-dicarboxylate transport"/>
    <property type="evidence" value="ECO:0007669"/>
    <property type="project" value="TreeGrafter"/>
</dbReference>
<evidence type="ECO:0000256" key="1">
    <source>
        <dbReference type="ARBA" id="ARBA00004429"/>
    </source>
</evidence>
<feature type="transmembrane region" description="Helical" evidence="9">
    <location>
        <begin position="28"/>
        <end position="45"/>
    </location>
</feature>
<evidence type="ECO:0000256" key="4">
    <source>
        <dbReference type="ARBA" id="ARBA00022519"/>
    </source>
</evidence>
<evidence type="ECO:0000259" key="10">
    <source>
        <dbReference type="Pfam" id="PF04290"/>
    </source>
</evidence>
<gene>
    <name evidence="11" type="ORF">GCM10007276_18860</name>
</gene>
<protein>
    <recommendedName>
        <fullName evidence="9">TRAP transporter small permease protein</fullName>
    </recommendedName>
</protein>
<comment type="caution">
    <text evidence="11">The sequence shown here is derived from an EMBL/GenBank/DDBJ whole genome shotgun (WGS) entry which is preliminary data.</text>
</comment>
<dbReference type="RefSeq" id="WP_188409481.1">
    <property type="nucleotide sequence ID" value="NZ_BMCP01000002.1"/>
</dbReference>
<dbReference type="PANTHER" id="PTHR35011">
    <property type="entry name" value="2,3-DIKETO-L-GULONATE TRAP TRANSPORTER SMALL PERMEASE PROTEIN YIAM"/>
    <property type="match status" value="1"/>
</dbReference>
<evidence type="ECO:0000256" key="9">
    <source>
        <dbReference type="RuleBase" id="RU369079"/>
    </source>
</evidence>
<dbReference type="InterPro" id="IPR055348">
    <property type="entry name" value="DctQ"/>
</dbReference>
<sequence>MSSNTTEGEFAPAQTSGNWFTRFERGPLLGLATALLLAAMALMFYEATSRMLLGDSHWWAEEAVRFLVVWSVMMAFGVATRQGNYIRMELLIDTAPHVVRRFGAWLNCLCGLAFSGMVFVAGVLSCLHLYTVGMMTESNLDLPLWLVRAALPIGALFYGLYFVSVAIELFKGRDEVQPVAH</sequence>
<keyword evidence="7 9" id="KW-0472">Membrane</keyword>
<dbReference type="Proteomes" id="UP000602745">
    <property type="component" value="Unassembled WGS sequence"/>
</dbReference>
<keyword evidence="12" id="KW-1185">Reference proteome</keyword>
<keyword evidence="3" id="KW-1003">Cell membrane</keyword>
<comment type="subcellular location">
    <subcellularLocation>
        <location evidence="1 9">Cell inner membrane</location>
        <topology evidence="1 9">Multi-pass membrane protein</topology>
    </subcellularLocation>
</comment>
<name>A0A8J2W3T8_9RHOB</name>
<evidence type="ECO:0000256" key="8">
    <source>
        <dbReference type="ARBA" id="ARBA00038436"/>
    </source>
</evidence>
<dbReference type="PANTHER" id="PTHR35011:SF10">
    <property type="entry name" value="TRAP TRANSPORTER SMALL PERMEASE PROTEIN"/>
    <property type="match status" value="1"/>
</dbReference>
<keyword evidence="6 9" id="KW-1133">Transmembrane helix</keyword>
<comment type="similarity">
    <text evidence="8 9">Belongs to the TRAP transporter small permease family.</text>
</comment>
<evidence type="ECO:0000256" key="2">
    <source>
        <dbReference type="ARBA" id="ARBA00022448"/>
    </source>
</evidence>
<organism evidence="11 12">
    <name type="scientific">Agaricicola taiwanensis</name>
    <dbReference type="NCBI Taxonomy" id="591372"/>
    <lineage>
        <taxon>Bacteria</taxon>
        <taxon>Pseudomonadati</taxon>
        <taxon>Pseudomonadota</taxon>
        <taxon>Alphaproteobacteria</taxon>
        <taxon>Rhodobacterales</taxon>
        <taxon>Paracoccaceae</taxon>
        <taxon>Agaricicola</taxon>
    </lineage>
</organism>
<evidence type="ECO:0000256" key="6">
    <source>
        <dbReference type="ARBA" id="ARBA00022989"/>
    </source>
</evidence>
<reference evidence="11" key="2">
    <citation type="submission" date="2020-09" db="EMBL/GenBank/DDBJ databases">
        <authorList>
            <person name="Sun Q."/>
            <person name="Sedlacek I."/>
        </authorList>
    </citation>
    <scope>NUCLEOTIDE SEQUENCE</scope>
    <source>
        <strain evidence="11">CCM 7684</strain>
    </source>
</reference>
<feature type="transmembrane region" description="Helical" evidence="9">
    <location>
        <begin position="104"/>
        <end position="130"/>
    </location>
</feature>
<dbReference type="InterPro" id="IPR007387">
    <property type="entry name" value="TRAP_DctQ"/>
</dbReference>
<feature type="transmembrane region" description="Helical" evidence="9">
    <location>
        <begin position="65"/>
        <end position="83"/>
    </location>
</feature>
<dbReference type="GO" id="GO:0005886">
    <property type="term" value="C:plasma membrane"/>
    <property type="evidence" value="ECO:0007669"/>
    <property type="project" value="UniProtKB-SubCell"/>
</dbReference>
<keyword evidence="2 9" id="KW-0813">Transport</keyword>
<comment type="subunit">
    <text evidence="9">The complex comprises the extracytoplasmic solute receptor protein and the two transmembrane proteins.</text>
</comment>
<reference evidence="11" key="1">
    <citation type="journal article" date="2014" name="Int. J. Syst. Evol. Microbiol.">
        <title>Complete genome sequence of Corynebacterium casei LMG S-19264T (=DSM 44701T), isolated from a smear-ripened cheese.</title>
        <authorList>
            <consortium name="US DOE Joint Genome Institute (JGI-PGF)"/>
            <person name="Walter F."/>
            <person name="Albersmeier A."/>
            <person name="Kalinowski J."/>
            <person name="Ruckert C."/>
        </authorList>
    </citation>
    <scope>NUCLEOTIDE SEQUENCE</scope>
    <source>
        <strain evidence="11">CCM 7684</strain>
    </source>
</reference>
<keyword evidence="4 9" id="KW-0997">Cell inner membrane</keyword>
<proteinExistence type="inferred from homology"/>
<evidence type="ECO:0000256" key="3">
    <source>
        <dbReference type="ARBA" id="ARBA00022475"/>
    </source>
</evidence>
<evidence type="ECO:0000313" key="11">
    <source>
        <dbReference type="EMBL" id="GGE41772.1"/>
    </source>
</evidence>
<feature type="transmembrane region" description="Helical" evidence="9">
    <location>
        <begin position="142"/>
        <end position="163"/>
    </location>
</feature>
<accession>A0A8J2W3T8</accession>
<dbReference type="AlphaFoldDB" id="A0A8J2W3T8"/>
<dbReference type="Pfam" id="PF04290">
    <property type="entry name" value="DctQ"/>
    <property type="match status" value="1"/>
</dbReference>
<evidence type="ECO:0000256" key="7">
    <source>
        <dbReference type="ARBA" id="ARBA00023136"/>
    </source>
</evidence>
<comment type="function">
    <text evidence="9">Part of the tripartite ATP-independent periplasmic (TRAP) transport system.</text>
</comment>
<evidence type="ECO:0000313" key="12">
    <source>
        <dbReference type="Proteomes" id="UP000602745"/>
    </source>
</evidence>
<dbReference type="EMBL" id="BMCP01000002">
    <property type="protein sequence ID" value="GGE41772.1"/>
    <property type="molecule type" value="Genomic_DNA"/>
</dbReference>